<organism evidence="1 2">
    <name type="scientific">Mesorhizobium plurifarium</name>
    <dbReference type="NCBI Taxonomy" id="69974"/>
    <lineage>
        <taxon>Bacteria</taxon>
        <taxon>Pseudomonadati</taxon>
        <taxon>Pseudomonadota</taxon>
        <taxon>Alphaproteobacteria</taxon>
        <taxon>Hyphomicrobiales</taxon>
        <taxon>Phyllobacteriaceae</taxon>
        <taxon>Mesorhizobium</taxon>
    </lineage>
</organism>
<protein>
    <submittedName>
        <fullName evidence="1">Uncharacterized protein</fullName>
    </submittedName>
</protein>
<reference evidence="2" key="1">
    <citation type="submission" date="2014-08" db="EMBL/GenBank/DDBJ databases">
        <authorList>
            <person name="Edwards T."/>
        </authorList>
    </citation>
    <scope>NUCLEOTIDE SEQUENCE [LARGE SCALE GENOMIC DNA]</scope>
</reference>
<dbReference type="AlphaFoldDB" id="A0A0K2VNP7"/>
<dbReference type="Proteomes" id="UP000182888">
    <property type="component" value="Unassembled WGS sequence"/>
</dbReference>
<proteinExistence type="predicted"/>
<gene>
    <name evidence="1" type="ORF">MPL1032_100247</name>
</gene>
<dbReference type="EMBL" id="CCND01000002">
    <property type="protein sequence ID" value="CDX49842.1"/>
    <property type="molecule type" value="Genomic_DNA"/>
</dbReference>
<evidence type="ECO:0000313" key="1">
    <source>
        <dbReference type="EMBL" id="CDX49842.1"/>
    </source>
</evidence>
<sequence length="208" mass="23341">MGILLVLIVLGGGVWYFLKGNVRRGAETVRASIFLTGLESGHTVAEANLMASMDAEYMPTPMILNAMDHVRLFYGGKQLPMIAEAYRKGMKPKLAFWNQVLIDMLHSSVPERDSVKQKADNSDEHRESVYQEIMEANKMRNQRMGFDNYLSAVVAEAMRLDGKASTDLHWIELTDDEGTKRAYTDGIDPKWLAAEILKVGPPPPWRVG</sequence>
<accession>A0A0K2VNP7</accession>
<evidence type="ECO:0000313" key="2">
    <source>
        <dbReference type="Proteomes" id="UP000182888"/>
    </source>
</evidence>
<name>A0A0K2VNP7_MESPL</name>